<dbReference type="GO" id="GO:0006629">
    <property type="term" value="P:lipid metabolic process"/>
    <property type="evidence" value="ECO:0007669"/>
    <property type="project" value="InterPro"/>
</dbReference>
<dbReference type="EMBL" id="FNSL01000001">
    <property type="protein sequence ID" value="SEB34745.1"/>
    <property type="molecule type" value="Genomic_DNA"/>
</dbReference>
<evidence type="ECO:0000313" key="4">
    <source>
        <dbReference type="Proteomes" id="UP000199064"/>
    </source>
</evidence>
<dbReference type="Proteomes" id="UP000199064">
    <property type="component" value="Unassembled WGS sequence"/>
</dbReference>
<dbReference type="PANTHER" id="PTHR43805:SF1">
    <property type="entry name" value="GP-PDE DOMAIN-CONTAINING PROTEIN"/>
    <property type="match status" value="1"/>
</dbReference>
<dbReference type="Pfam" id="PF03009">
    <property type="entry name" value="GDPD"/>
    <property type="match status" value="1"/>
</dbReference>
<dbReference type="Gene3D" id="3.20.20.190">
    <property type="entry name" value="Phosphatidylinositol (PI) phosphodiesterase"/>
    <property type="match status" value="1"/>
</dbReference>
<evidence type="ECO:0000256" key="1">
    <source>
        <dbReference type="SAM" id="SignalP"/>
    </source>
</evidence>
<dbReference type="RefSeq" id="WP_090325924.1">
    <property type="nucleotide sequence ID" value="NZ_FNSL01000001.1"/>
</dbReference>
<dbReference type="GO" id="GO:0008081">
    <property type="term" value="F:phosphoric diester hydrolase activity"/>
    <property type="evidence" value="ECO:0007669"/>
    <property type="project" value="InterPro"/>
</dbReference>
<proteinExistence type="predicted"/>
<evidence type="ECO:0000313" key="3">
    <source>
        <dbReference type="EMBL" id="SEB34745.1"/>
    </source>
</evidence>
<name>A0A1H4ILK8_9HYPH</name>
<dbReference type="InterPro" id="IPR030395">
    <property type="entry name" value="GP_PDE_dom"/>
</dbReference>
<feature type="domain" description="GP-PDE" evidence="2">
    <location>
        <begin position="48"/>
        <end position="320"/>
    </location>
</feature>
<evidence type="ECO:0000259" key="2">
    <source>
        <dbReference type="PROSITE" id="PS51704"/>
    </source>
</evidence>
<keyword evidence="4" id="KW-1185">Reference proteome</keyword>
<keyword evidence="1" id="KW-0732">Signal</keyword>
<organism evidence="3 4">
    <name type="scientific">Nitratireductor aquibiodomus</name>
    <dbReference type="NCBI Taxonomy" id="204799"/>
    <lineage>
        <taxon>Bacteria</taxon>
        <taxon>Pseudomonadati</taxon>
        <taxon>Pseudomonadota</taxon>
        <taxon>Alphaproteobacteria</taxon>
        <taxon>Hyphomicrobiales</taxon>
        <taxon>Phyllobacteriaceae</taxon>
        <taxon>Nitratireductor</taxon>
    </lineage>
</organism>
<dbReference type="AlphaFoldDB" id="A0A1H4ILK8"/>
<reference evidence="4" key="1">
    <citation type="submission" date="2016-10" db="EMBL/GenBank/DDBJ databases">
        <authorList>
            <person name="Varghese N."/>
            <person name="Submissions S."/>
        </authorList>
    </citation>
    <scope>NUCLEOTIDE SEQUENCE [LARGE SCALE GENOMIC DNA]</scope>
    <source>
        <strain evidence="4">ES.061</strain>
    </source>
</reference>
<feature type="signal peptide" evidence="1">
    <location>
        <begin position="1"/>
        <end position="24"/>
    </location>
</feature>
<feature type="chain" id="PRO_5011748307" evidence="1">
    <location>
        <begin position="25"/>
        <end position="328"/>
    </location>
</feature>
<dbReference type="PANTHER" id="PTHR43805">
    <property type="entry name" value="GLYCEROPHOSPHORYL DIESTER PHOSPHODIESTERASE"/>
    <property type="match status" value="1"/>
</dbReference>
<gene>
    <name evidence="3" type="ORF">SAMN05216452_0125</name>
</gene>
<protein>
    <submittedName>
        <fullName evidence="3">Glycerophosphoryl diester phosphodiesterase</fullName>
    </submittedName>
</protein>
<sequence length="328" mass="36327">MRKRFLLPLLTLSGLYLWNASWLADAPETPERLLISHRSVHQTYHRQNLTAETCTAERIYPPQHAFIENTLPSMKAAFEAGADVVELDVHPTTDGLFAVMHDWTLDCRTDGSGVTRTHDMATLKKLDVGYGYTADGGKSFPLRGRGVGMMPSLRDVFERFPEGRFLVNFKSRDAKEGLQLAGMLAANPQWRDRVLAVYGGDEPVVEAKRQIADLPGYGKKGAMKCLGLYAALGWSGYVPAECRDTLVPVPANFAPWLWGWPNRFQARMREAGSRIILLGPASLDDPGSTGIDSLDQLDLIPPDFSGYVWTNRIETIGPALRVSLPSQP</sequence>
<accession>A0A1H4ILK8</accession>
<dbReference type="InterPro" id="IPR017946">
    <property type="entry name" value="PLC-like_Pdiesterase_TIM-brl"/>
</dbReference>
<dbReference type="SUPFAM" id="SSF51695">
    <property type="entry name" value="PLC-like phosphodiesterases"/>
    <property type="match status" value="1"/>
</dbReference>
<dbReference type="PROSITE" id="PS51704">
    <property type="entry name" value="GP_PDE"/>
    <property type="match status" value="1"/>
</dbReference>